<dbReference type="Gene3D" id="3.60.40.10">
    <property type="entry name" value="PPM-type phosphatase domain"/>
    <property type="match status" value="1"/>
</dbReference>
<gene>
    <name evidence="5" type="ORF">CUT44_23380</name>
</gene>
<comment type="caution">
    <text evidence="5">The sequence shown here is derived from an EMBL/GenBank/DDBJ whole genome shotgun (WGS) entry which is preliminary data.</text>
</comment>
<dbReference type="AlphaFoldDB" id="A0A2M8LTI7"/>
<keyword evidence="6" id="KW-1185">Reference proteome</keyword>
<dbReference type="InterPro" id="IPR052016">
    <property type="entry name" value="Bact_Sigma-Reg"/>
</dbReference>
<accession>A0A2M8LTI7</accession>
<feature type="domain" description="PPM-type phosphatase" evidence="4">
    <location>
        <begin position="314"/>
        <end position="568"/>
    </location>
</feature>
<name>A0A2M8LTI7_9ACTN</name>
<dbReference type="SMART" id="SM00065">
    <property type="entry name" value="GAF"/>
    <property type="match status" value="1"/>
</dbReference>
<dbReference type="Gene3D" id="3.30.450.40">
    <property type="match status" value="1"/>
</dbReference>
<protein>
    <submittedName>
        <fullName evidence="5">Serine/threonine protein phosphatase</fullName>
    </submittedName>
</protein>
<feature type="compositionally biased region" description="Gly residues" evidence="2">
    <location>
        <begin position="411"/>
        <end position="421"/>
    </location>
</feature>
<dbReference type="RefSeq" id="WP_100203906.1">
    <property type="nucleotide sequence ID" value="NZ_PGGW01000066.1"/>
</dbReference>
<feature type="region of interest" description="Disordered" evidence="2">
    <location>
        <begin position="411"/>
        <end position="446"/>
    </location>
</feature>
<evidence type="ECO:0000313" key="6">
    <source>
        <dbReference type="Proteomes" id="UP000230407"/>
    </source>
</evidence>
<dbReference type="Pfam" id="PF07228">
    <property type="entry name" value="SpoIIE"/>
    <property type="match status" value="2"/>
</dbReference>
<evidence type="ECO:0000259" key="3">
    <source>
        <dbReference type="SMART" id="SM00065"/>
    </source>
</evidence>
<dbReference type="SUPFAM" id="SSF55781">
    <property type="entry name" value="GAF domain-like"/>
    <property type="match status" value="1"/>
</dbReference>
<dbReference type="Pfam" id="PF00989">
    <property type="entry name" value="PAS"/>
    <property type="match status" value="1"/>
</dbReference>
<evidence type="ECO:0000259" key="4">
    <source>
        <dbReference type="SMART" id="SM00331"/>
    </source>
</evidence>
<evidence type="ECO:0000313" key="5">
    <source>
        <dbReference type="EMBL" id="PJE95264.1"/>
    </source>
</evidence>
<organism evidence="5 6">
    <name type="scientific">Streptomyces carminius</name>
    <dbReference type="NCBI Taxonomy" id="2665496"/>
    <lineage>
        <taxon>Bacteria</taxon>
        <taxon>Bacillati</taxon>
        <taxon>Actinomycetota</taxon>
        <taxon>Actinomycetes</taxon>
        <taxon>Kitasatosporales</taxon>
        <taxon>Streptomycetaceae</taxon>
        <taxon>Streptomyces</taxon>
    </lineage>
</organism>
<dbReference type="EMBL" id="PGGW01000066">
    <property type="protein sequence ID" value="PJE95264.1"/>
    <property type="molecule type" value="Genomic_DNA"/>
</dbReference>
<sequence length="587" mass="61163">MTDHSPPPDAHDRAAGGAVGADTHRAMVESAPVPVFAVDTRREVSLVNAAARALFPSLAAGAPLAGAVPRWLADADARRSPGRSVAARGRVGDGAFTARATPLPGGHTAWWLSDVTRRETARRSLRSAEEHTAFLVRTSARLQSSLNPRRCAVVTAELAAGELADAAVVVLPPRRHRLPLIRVAAGRPPEEELLTAAPDKVPGLAEALVDFPPGPSRRADPDRLPEWLPPAGFGRPGAVLVVPLPGSGTPAGALVLLRRAARDFDGEEDTFARLFAARAGAALSAAALYEEQVTTVGVLQRELLPPDLPRLEYAQLAGVYRPAQSAQRVGGDFYDVRPATGPGQETGIVLGDVTGKGPEAAVLTGRIRHTLAALRLVEADHGRLLDLLNSALLGRTGNRFATLVLASVEAGGGSGEGGNGGEDSAKDAVTGPGEGPGTGVTVRLTSAGHPPPLIVRDGGEVETAATHGTLVGVLPKVSATTYTTVLRPGETCLLYSDGVTEARGGPRGDELFGEERLADALASCTGMPAEAVVERVLMLTSEWLAGQEHGDRDGREDRDDIAMVAITAPHRAPLRTMGTPDPERYLS</sequence>
<feature type="region of interest" description="Disordered" evidence="2">
    <location>
        <begin position="1"/>
        <end position="21"/>
    </location>
</feature>
<dbReference type="GO" id="GO:0016791">
    <property type="term" value="F:phosphatase activity"/>
    <property type="evidence" value="ECO:0007669"/>
    <property type="project" value="TreeGrafter"/>
</dbReference>
<evidence type="ECO:0000256" key="2">
    <source>
        <dbReference type="SAM" id="MobiDB-lite"/>
    </source>
</evidence>
<keyword evidence="1" id="KW-0378">Hydrolase</keyword>
<dbReference type="SMART" id="SM00331">
    <property type="entry name" value="PP2C_SIG"/>
    <property type="match status" value="1"/>
</dbReference>
<dbReference type="Proteomes" id="UP000230407">
    <property type="component" value="Unassembled WGS sequence"/>
</dbReference>
<dbReference type="InterPro" id="IPR036457">
    <property type="entry name" value="PPM-type-like_dom_sf"/>
</dbReference>
<proteinExistence type="predicted"/>
<dbReference type="PANTHER" id="PTHR43156">
    <property type="entry name" value="STAGE II SPORULATION PROTEIN E-RELATED"/>
    <property type="match status" value="1"/>
</dbReference>
<dbReference type="InterPro" id="IPR003018">
    <property type="entry name" value="GAF"/>
</dbReference>
<reference evidence="5 6" key="1">
    <citation type="submission" date="2017-11" db="EMBL/GenBank/DDBJ databases">
        <title>Streptomyces carmine sp. nov., a novel actinomycete isolated from Sophora alopecuroides in Xinjiang, China.</title>
        <authorList>
            <person name="Wang Y."/>
            <person name="Luo X."/>
            <person name="Wan C."/>
            <person name="Zhang L."/>
        </authorList>
    </citation>
    <scope>NUCLEOTIDE SEQUENCE [LARGE SCALE GENOMIC DNA]</scope>
    <source>
        <strain evidence="5 6">TRM SA0054</strain>
    </source>
</reference>
<evidence type="ECO:0000256" key="1">
    <source>
        <dbReference type="ARBA" id="ARBA00022801"/>
    </source>
</evidence>
<dbReference type="InterPro" id="IPR001932">
    <property type="entry name" value="PPM-type_phosphatase-like_dom"/>
</dbReference>
<dbReference type="PANTHER" id="PTHR43156:SF2">
    <property type="entry name" value="STAGE II SPORULATION PROTEIN E"/>
    <property type="match status" value="1"/>
</dbReference>
<dbReference type="InterPro" id="IPR013767">
    <property type="entry name" value="PAS_fold"/>
</dbReference>
<feature type="domain" description="GAF" evidence="3">
    <location>
        <begin position="146"/>
        <end position="293"/>
    </location>
</feature>
<dbReference type="GO" id="GO:0006355">
    <property type="term" value="P:regulation of DNA-templated transcription"/>
    <property type="evidence" value="ECO:0007669"/>
    <property type="project" value="InterPro"/>
</dbReference>
<dbReference type="InterPro" id="IPR029016">
    <property type="entry name" value="GAF-like_dom_sf"/>
</dbReference>